<comment type="subcellular location">
    <subcellularLocation>
        <location evidence="1">Cell membrane</location>
        <topology evidence="1">Multi-pass membrane protein</topology>
    </subcellularLocation>
</comment>
<dbReference type="SUPFAM" id="SSF52540">
    <property type="entry name" value="P-loop containing nucleoside triphosphate hydrolases"/>
    <property type="match status" value="1"/>
</dbReference>
<dbReference type="Pfam" id="PF03412">
    <property type="entry name" value="Peptidase_C39"/>
    <property type="match status" value="1"/>
</dbReference>
<keyword evidence="2 7" id="KW-0812">Transmembrane</keyword>
<evidence type="ECO:0000256" key="6">
    <source>
        <dbReference type="ARBA" id="ARBA00023136"/>
    </source>
</evidence>
<accession>A0ABY1B5S3</accession>
<keyword evidence="11" id="KW-1185">Reference proteome</keyword>
<dbReference type="Pfam" id="PF00664">
    <property type="entry name" value="ABC_membrane"/>
    <property type="match status" value="1"/>
</dbReference>
<protein>
    <submittedName>
        <fullName evidence="10">ATP-binding cassette, subfamily B, RaxB</fullName>
    </submittedName>
</protein>
<feature type="transmembrane region" description="Helical" evidence="7">
    <location>
        <begin position="363"/>
        <end position="380"/>
    </location>
</feature>
<dbReference type="InterPro" id="IPR017871">
    <property type="entry name" value="ABC_transporter-like_CS"/>
</dbReference>
<dbReference type="SMART" id="SM00382">
    <property type="entry name" value="AAA"/>
    <property type="match status" value="1"/>
</dbReference>
<dbReference type="Gene3D" id="1.20.1560.10">
    <property type="entry name" value="ABC transporter type 1, transmembrane domain"/>
    <property type="match status" value="1"/>
</dbReference>
<dbReference type="InterPro" id="IPR027417">
    <property type="entry name" value="P-loop_NTPase"/>
</dbReference>
<organism evidence="10 11">
    <name type="scientific">Pseudomonas cuatrocienegasensis</name>
    <dbReference type="NCBI Taxonomy" id="543360"/>
    <lineage>
        <taxon>Bacteria</taxon>
        <taxon>Pseudomonadati</taxon>
        <taxon>Pseudomonadota</taxon>
        <taxon>Gammaproteobacteria</taxon>
        <taxon>Pseudomonadales</taxon>
        <taxon>Pseudomonadaceae</taxon>
        <taxon>Pseudomonas</taxon>
    </lineage>
</organism>
<evidence type="ECO:0000313" key="10">
    <source>
        <dbReference type="EMBL" id="SEP97165.1"/>
    </source>
</evidence>
<feature type="transmembrane region" description="Helical" evidence="7">
    <location>
        <begin position="228"/>
        <end position="253"/>
    </location>
</feature>
<evidence type="ECO:0000256" key="4">
    <source>
        <dbReference type="ARBA" id="ARBA00022840"/>
    </source>
</evidence>
<sequence>MSVKGTGLNTLIGYAHELGYSSRALRLELYELSQLRMPCILHWDHNHFVVLEKISRGKIQILDPARGIRKLTESEVSDHFTGVALELNPNIGFQHSKPKDRIKIRDLLGRAVGLKRALGSILGLAVALEVITLLSPQITQWIVDSALVTADRDLLFLAVLGGGLLLVIDFVLRMARGWIGLRINQQLAIQWTSNVFGHLLKLPWPYFEKRQLGDISSRFHSLSAIRQFFANGAVMAVLDGGVAIITLAMMFLYSPALTAVVAVAILLYGILRAVFYYPLRMASEERIVLSARENSYFLESIRAVLPLKLFSTTSQRLSRWTNLLADVQNRDVLTQKLMLFFSSLNTLIFGMEGLVILFIGGHYVLDGTLTLGMLLAFIAYKTQFTGRASKLIDLSVEFRMLTLHAERLADIALEDPEPESPQETDISRLPASVEFRNVSFRYADGEPWVVKELNLMISPGETVAIVGRSGCGKSTLFKMILGLVRPTEGEILIGGIPLSQLGPTAARSMIGAVMQEDYLMAGSLSENIAFFDSDATQDDIESAAKKANIHKAIVNMPMGYQTLISEMGSGLSGGQKQRLLLARALYRKPRILALDEATSHLDIHSEQHVVSALNSINMTRILIAHRRETLVFATRVLFLEKGLIVQDLAPEKPIAEV</sequence>
<dbReference type="Proteomes" id="UP000198512">
    <property type="component" value="Unassembled WGS sequence"/>
</dbReference>
<dbReference type="InterPro" id="IPR011527">
    <property type="entry name" value="ABC1_TM_dom"/>
</dbReference>
<dbReference type="EMBL" id="FOFP01000002">
    <property type="protein sequence ID" value="SEP97165.1"/>
    <property type="molecule type" value="Genomic_DNA"/>
</dbReference>
<keyword evidence="3" id="KW-0547">Nucleotide-binding</keyword>
<evidence type="ECO:0000256" key="1">
    <source>
        <dbReference type="ARBA" id="ARBA00004651"/>
    </source>
</evidence>
<dbReference type="PROSITE" id="PS50893">
    <property type="entry name" value="ABC_TRANSPORTER_2"/>
    <property type="match status" value="1"/>
</dbReference>
<feature type="transmembrane region" description="Helical" evidence="7">
    <location>
        <begin position="117"/>
        <end position="134"/>
    </location>
</feature>
<dbReference type="PROSITE" id="PS00211">
    <property type="entry name" value="ABC_TRANSPORTER_1"/>
    <property type="match status" value="1"/>
</dbReference>
<dbReference type="Gene3D" id="3.40.50.300">
    <property type="entry name" value="P-loop containing nucleotide triphosphate hydrolases"/>
    <property type="match status" value="1"/>
</dbReference>
<feature type="transmembrane region" description="Helical" evidence="7">
    <location>
        <begin position="259"/>
        <end position="279"/>
    </location>
</feature>
<keyword evidence="6 7" id="KW-0472">Membrane</keyword>
<dbReference type="InterPro" id="IPR003593">
    <property type="entry name" value="AAA+_ATPase"/>
</dbReference>
<evidence type="ECO:0000313" key="11">
    <source>
        <dbReference type="Proteomes" id="UP000198512"/>
    </source>
</evidence>
<dbReference type="InterPro" id="IPR036640">
    <property type="entry name" value="ABC1_TM_sf"/>
</dbReference>
<dbReference type="GO" id="GO:0005524">
    <property type="term" value="F:ATP binding"/>
    <property type="evidence" value="ECO:0007669"/>
    <property type="project" value="UniProtKB-KW"/>
</dbReference>
<evidence type="ECO:0000259" key="8">
    <source>
        <dbReference type="PROSITE" id="PS50893"/>
    </source>
</evidence>
<keyword evidence="4 10" id="KW-0067">ATP-binding</keyword>
<evidence type="ECO:0000259" key="9">
    <source>
        <dbReference type="PROSITE" id="PS50929"/>
    </source>
</evidence>
<dbReference type="PANTHER" id="PTHR24221:SF606">
    <property type="entry name" value="COLICIN V SECRETION-PROCESSING ATP-BINDING PROTEIN"/>
    <property type="match status" value="1"/>
</dbReference>
<feature type="domain" description="ABC transporter" evidence="8">
    <location>
        <begin position="433"/>
        <end position="657"/>
    </location>
</feature>
<dbReference type="InterPro" id="IPR039421">
    <property type="entry name" value="Type_1_exporter"/>
</dbReference>
<name>A0ABY1B5S3_9PSED</name>
<keyword evidence="5 7" id="KW-1133">Transmembrane helix</keyword>
<comment type="caution">
    <text evidence="10">The sequence shown here is derived from an EMBL/GenBank/DDBJ whole genome shotgun (WGS) entry which is preliminary data.</text>
</comment>
<gene>
    <name evidence="10" type="ORF">SAMN05216600_102439</name>
</gene>
<feature type="domain" description="ABC transmembrane type-1" evidence="9">
    <location>
        <begin position="121"/>
        <end position="400"/>
    </location>
</feature>
<dbReference type="PROSITE" id="PS50929">
    <property type="entry name" value="ABC_TM1F"/>
    <property type="match status" value="1"/>
</dbReference>
<dbReference type="PANTHER" id="PTHR24221">
    <property type="entry name" value="ATP-BINDING CASSETTE SUB-FAMILY B"/>
    <property type="match status" value="1"/>
</dbReference>
<proteinExistence type="predicted"/>
<feature type="transmembrane region" description="Helical" evidence="7">
    <location>
        <begin position="337"/>
        <end position="357"/>
    </location>
</feature>
<dbReference type="Gene3D" id="3.90.70.10">
    <property type="entry name" value="Cysteine proteinases"/>
    <property type="match status" value="1"/>
</dbReference>
<evidence type="ECO:0000256" key="3">
    <source>
        <dbReference type="ARBA" id="ARBA00022741"/>
    </source>
</evidence>
<dbReference type="SUPFAM" id="SSF90123">
    <property type="entry name" value="ABC transporter transmembrane region"/>
    <property type="match status" value="1"/>
</dbReference>
<evidence type="ECO:0000256" key="7">
    <source>
        <dbReference type="SAM" id="Phobius"/>
    </source>
</evidence>
<dbReference type="InterPro" id="IPR003439">
    <property type="entry name" value="ABC_transporter-like_ATP-bd"/>
</dbReference>
<reference evidence="10 11" key="1">
    <citation type="submission" date="2016-10" db="EMBL/GenBank/DDBJ databases">
        <authorList>
            <person name="Varghese N."/>
            <person name="Submissions S."/>
        </authorList>
    </citation>
    <scope>NUCLEOTIDE SEQUENCE [LARGE SCALE GENOMIC DNA]</scope>
    <source>
        <strain evidence="10 11">CIP 109853</strain>
    </source>
</reference>
<dbReference type="CDD" id="cd18567">
    <property type="entry name" value="ABC_6TM_CvaB_RaxB_like"/>
    <property type="match status" value="1"/>
</dbReference>
<evidence type="ECO:0000256" key="5">
    <source>
        <dbReference type="ARBA" id="ARBA00022989"/>
    </source>
</evidence>
<dbReference type="InterPro" id="IPR005074">
    <property type="entry name" value="Peptidase_C39"/>
</dbReference>
<dbReference type="Pfam" id="PF00005">
    <property type="entry name" value="ABC_tran"/>
    <property type="match status" value="1"/>
</dbReference>
<evidence type="ECO:0000256" key="2">
    <source>
        <dbReference type="ARBA" id="ARBA00022692"/>
    </source>
</evidence>
<feature type="transmembrane region" description="Helical" evidence="7">
    <location>
        <begin position="154"/>
        <end position="172"/>
    </location>
</feature>